<protein>
    <recommendedName>
        <fullName evidence="2">Phosphatidic acid phosphatase type 2/haloperoxidase domain-containing protein</fullName>
    </recommendedName>
</protein>
<feature type="transmembrane region" description="Helical" evidence="1">
    <location>
        <begin position="121"/>
        <end position="139"/>
    </location>
</feature>
<feature type="transmembrane region" description="Helical" evidence="1">
    <location>
        <begin position="13"/>
        <end position="31"/>
    </location>
</feature>
<gene>
    <name evidence="3" type="ORF">A3J00_00815</name>
</gene>
<keyword evidence="1" id="KW-1133">Transmembrane helix</keyword>
<dbReference type="InterPro" id="IPR000326">
    <property type="entry name" value="PAP2/HPO"/>
</dbReference>
<proteinExistence type="predicted"/>
<accession>A0A1G2EWL7</accession>
<dbReference type="SMART" id="SM00014">
    <property type="entry name" value="acidPPc"/>
    <property type="match status" value="1"/>
</dbReference>
<evidence type="ECO:0000313" key="4">
    <source>
        <dbReference type="Proteomes" id="UP000178428"/>
    </source>
</evidence>
<dbReference type="STRING" id="1801725.A3J00_00815"/>
<keyword evidence="1" id="KW-0472">Membrane</keyword>
<feature type="transmembrane region" description="Helical" evidence="1">
    <location>
        <begin position="94"/>
        <end position="116"/>
    </location>
</feature>
<evidence type="ECO:0000313" key="3">
    <source>
        <dbReference type="EMBL" id="OGZ30195.1"/>
    </source>
</evidence>
<dbReference type="PANTHER" id="PTHR14969">
    <property type="entry name" value="SPHINGOSINE-1-PHOSPHATE PHOSPHOHYDROLASE"/>
    <property type="match status" value="1"/>
</dbReference>
<feature type="transmembrane region" description="Helical" evidence="1">
    <location>
        <begin position="52"/>
        <end position="74"/>
    </location>
</feature>
<evidence type="ECO:0000259" key="2">
    <source>
        <dbReference type="SMART" id="SM00014"/>
    </source>
</evidence>
<feature type="domain" description="Phosphatidic acid phosphatase type 2/haloperoxidase" evidence="2">
    <location>
        <begin position="50"/>
        <end position="160"/>
    </location>
</feature>
<dbReference type="AlphaFoldDB" id="A0A1G2EWL7"/>
<reference evidence="3 4" key="1">
    <citation type="journal article" date="2016" name="Nat. Commun.">
        <title>Thousands of microbial genomes shed light on interconnected biogeochemical processes in an aquifer system.</title>
        <authorList>
            <person name="Anantharaman K."/>
            <person name="Brown C.T."/>
            <person name="Hug L.A."/>
            <person name="Sharon I."/>
            <person name="Castelle C.J."/>
            <person name="Probst A.J."/>
            <person name="Thomas B.C."/>
            <person name="Singh A."/>
            <person name="Wilkins M.J."/>
            <person name="Karaoz U."/>
            <person name="Brodie E.L."/>
            <person name="Williams K.H."/>
            <person name="Hubbard S.S."/>
            <person name="Banfield J.F."/>
        </authorList>
    </citation>
    <scope>NUCLEOTIDE SEQUENCE [LARGE SCALE GENOMIC DNA]</scope>
</reference>
<dbReference type="PANTHER" id="PTHR14969:SF13">
    <property type="entry name" value="AT30094P"/>
    <property type="match status" value="1"/>
</dbReference>
<dbReference type="SUPFAM" id="SSF48317">
    <property type="entry name" value="Acid phosphatase/Vanadium-dependent haloperoxidase"/>
    <property type="match status" value="1"/>
</dbReference>
<dbReference type="Gene3D" id="1.20.144.10">
    <property type="entry name" value="Phosphatidic acid phosphatase type 2/haloperoxidase"/>
    <property type="match status" value="1"/>
</dbReference>
<dbReference type="Proteomes" id="UP000178428">
    <property type="component" value="Unassembled WGS sequence"/>
</dbReference>
<sequence>MFFDTAVIFKAEYLGWWMLTGLGAFLIYPVYFGRKRFVSTWTFHVQVQMQMVFVALVSAFFSRFFITDLIRFFYSRPRPFETMDIYQLVAHDGGSSFPSGHAAFFFALAAGVFIYYRKWGILFYLFALAMGISRVIAGIHWPSDILGGAVIGIVSAYLVNYFVLKYKKYSS</sequence>
<dbReference type="Pfam" id="PF01569">
    <property type="entry name" value="PAP2"/>
    <property type="match status" value="1"/>
</dbReference>
<dbReference type="EMBL" id="MHMR01000026">
    <property type="protein sequence ID" value="OGZ30195.1"/>
    <property type="molecule type" value="Genomic_DNA"/>
</dbReference>
<organism evidence="3 4">
    <name type="scientific">Candidatus Niyogibacteria bacterium RIFCSPLOWO2_02_FULL_45_13</name>
    <dbReference type="NCBI Taxonomy" id="1801725"/>
    <lineage>
        <taxon>Bacteria</taxon>
        <taxon>Candidatus Niyogiibacteriota</taxon>
    </lineage>
</organism>
<dbReference type="InterPro" id="IPR036938">
    <property type="entry name" value="PAP2/HPO_sf"/>
</dbReference>
<comment type="caution">
    <text evidence="3">The sequence shown here is derived from an EMBL/GenBank/DDBJ whole genome shotgun (WGS) entry which is preliminary data.</text>
</comment>
<name>A0A1G2EWL7_9BACT</name>
<feature type="transmembrane region" description="Helical" evidence="1">
    <location>
        <begin position="145"/>
        <end position="164"/>
    </location>
</feature>
<evidence type="ECO:0000256" key="1">
    <source>
        <dbReference type="SAM" id="Phobius"/>
    </source>
</evidence>
<keyword evidence="1" id="KW-0812">Transmembrane</keyword>